<gene>
    <name evidence="14" type="ORF">SI7747_13015906</name>
</gene>
<evidence type="ECO:0000256" key="13">
    <source>
        <dbReference type="PIRSR" id="PIRSR000346-1"/>
    </source>
</evidence>
<keyword evidence="15" id="KW-1185">Reference proteome</keyword>
<dbReference type="Proteomes" id="UP001189122">
    <property type="component" value="Unassembled WGS sequence"/>
</dbReference>
<comment type="subunit">
    <text evidence="4">Homodimer.</text>
</comment>
<evidence type="ECO:0000313" key="15">
    <source>
        <dbReference type="Proteomes" id="UP001189122"/>
    </source>
</evidence>
<feature type="binding site" evidence="13">
    <location>
        <position position="158"/>
    </location>
    <ligand>
        <name>Fe cation</name>
        <dbReference type="ChEBI" id="CHEBI:24875"/>
        <label>2</label>
    </ligand>
</feature>
<dbReference type="AlphaFoldDB" id="A0A7I8JJ03"/>
<keyword evidence="12" id="KW-0275">Fatty acid biosynthesis</keyword>
<dbReference type="SUPFAM" id="SSF47240">
    <property type="entry name" value="Ferritin-like"/>
    <property type="match status" value="1"/>
</dbReference>
<keyword evidence="9" id="KW-0560">Oxidoreductase</keyword>
<dbReference type="GO" id="GO:0009570">
    <property type="term" value="C:chloroplast stroma"/>
    <property type="evidence" value="ECO:0007669"/>
    <property type="project" value="TreeGrafter"/>
</dbReference>
<comment type="cofactor">
    <cofactor evidence="13">
        <name>Fe cation</name>
        <dbReference type="ChEBI" id="CHEBI:24875"/>
    </cofactor>
    <text evidence="13">Binds 2 iron ions per subunit.</text>
</comment>
<dbReference type="InterPro" id="IPR012348">
    <property type="entry name" value="RNR-like"/>
</dbReference>
<dbReference type="Gene3D" id="1.10.620.20">
    <property type="entry name" value="Ribonucleotide Reductase, subunit A"/>
    <property type="match status" value="1"/>
</dbReference>
<feature type="binding site" evidence="13">
    <location>
        <position position="84"/>
    </location>
    <ligand>
        <name>Fe cation</name>
        <dbReference type="ChEBI" id="CHEBI:24875"/>
        <label>1</label>
    </ligand>
</feature>
<feature type="binding site" evidence="13">
    <location>
        <position position="155"/>
    </location>
    <ligand>
        <name>Fe cation</name>
        <dbReference type="ChEBI" id="CHEBI:24875"/>
        <label>2</label>
    </ligand>
</feature>
<dbReference type="Pfam" id="PF03405">
    <property type="entry name" value="FA_desaturase_2"/>
    <property type="match status" value="1"/>
</dbReference>
<comment type="pathway">
    <text evidence="2">Lipid metabolism; fatty acid metabolism.</text>
</comment>
<feature type="binding site" evidence="13">
    <location>
        <position position="87"/>
    </location>
    <ligand>
        <name>Fe cation</name>
        <dbReference type="ChEBI" id="CHEBI:24875"/>
        <label>1</label>
    </ligand>
</feature>
<dbReference type="EMBL" id="LR743600">
    <property type="protein sequence ID" value="CAA2630260.1"/>
    <property type="molecule type" value="Genomic_DNA"/>
</dbReference>
<dbReference type="CDD" id="cd01050">
    <property type="entry name" value="Acyl_ACP_Desat"/>
    <property type="match status" value="1"/>
</dbReference>
<evidence type="ECO:0000313" key="14">
    <source>
        <dbReference type="EMBL" id="CAA2630260.1"/>
    </source>
</evidence>
<evidence type="ECO:0000256" key="10">
    <source>
        <dbReference type="ARBA" id="ARBA00023004"/>
    </source>
</evidence>
<evidence type="ECO:0000256" key="6">
    <source>
        <dbReference type="ARBA" id="ARBA00022723"/>
    </source>
</evidence>
<keyword evidence="8" id="KW-0809">Transit peptide</keyword>
<dbReference type="PANTHER" id="PTHR31155:SF9">
    <property type="entry name" value="STEAROYL-[ACYL-CARRIER-PROTEIN] 9-DESATURASE 7, CHLOROPLASTIC"/>
    <property type="match status" value="1"/>
</dbReference>
<evidence type="ECO:0000256" key="7">
    <source>
        <dbReference type="ARBA" id="ARBA00022832"/>
    </source>
</evidence>
<name>A0A7I8JJ03_SPIIN</name>
<accession>A0A7I8JJ03</accession>
<dbReference type="PIRSF" id="PIRSF000346">
    <property type="entry name" value="Dlt9_acylACP_des"/>
    <property type="match status" value="1"/>
</dbReference>
<evidence type="ECO:0000256" key="8">
    <source>
        <dbReference type="ARBA" id="ARBA00022946"/>
    </source>
</evidence>
<evidence type="ECO:0000256" key="5">
    <source>
        <dbReference type="ARBA" id="ARBA00022516"/>
    </source>
</evidence>
<comment type="cofactor">
    <cofactor evidence="1">
        <name>Fe(2+)</name>
        <dbReference type="ChEBI" id="CHEBI:29033"/>
    </cofactor>
</comment>
<keyword evidence="11" id="KW-0443">Lipid metabolism</keyword>
<proteinExistence type="inferred from homology"/>
<dbReference type="GO" id="GO:0045300">
    <property type="term" value="F:stearoyl-[ACP] desaturase activity"/>
    <property type="evidence" value="ECO:0007669"/>
    <property type="project" value="InterPro"/>
</dbReference>
<dbReference type="PANTHER" id="PTHR31155">
    <property type="entry name" value="ACYL- ACYL-CARRIER-PROTEIN DESATURASE-RELATED"/>
    <property type="match status" value="1"/>
</dbReference>
<dbReference type="InterPro" id="IPR009078">
    <property type="entry name" value="Ferritin-like_SF"/>
</dbReference>
<dbReference type="EMBL" id="CACRZD030000013">
    <property type="protein sequence ID" value="CAA6669503.1"/>
    <property type="molecule type" value="Genomic_DNA"/>
</dbReference>
<sequence length="289" mass="32669">MAPEKLEILVSMDGWVEENILPLLRPVETSWQPQDFLPEASAEGFFDDPDEFYVCLVGDMVTGSAADVPPRAWAVWTRAWTAEENRHGDLLNRYLYLCGRLTCVLPVDNNPYMGFVYTSFQERATFISHGNTARHAKKHGDLTLAKICGTIAADEKRHEMAYSRIVAKLFELDPDASMQAFAAMMRKRVNMPAQLMFDGEDPKLFDNYAAVAQRTGVYTAKDYADIVEFLVKEWKVEHVTGLSGEGRAAQEYLCSLGPRIRKVEERAQERAKQASMVPFSWIFNKGVLA</sequence>
<dbReference type="GO" id="GO:0046872">
    <property type="term" value="F:metal ion binding"/>
    <property type="evidence" value="ECO:0007669"/>
    <property type="project" value="UniProtKB-KW"/>
</dbReference>
<dbReference type="GO" id="GO:0006633">
    <property type="term" value="P:fatty acid biosynthetic process"/>
    <property type="evidence" value="ECO:0007669"/>
    <property type="project" value="UniProtKB-KW"/>
</dbReference>
<feature type="binding site" evidence="13">
    <location>
        <position position="122"/>
    </location>
    <ligand>
        <name>Fe cation</name>
        <dbReference type="ChEBI" id="CHEBI:24875"/>
        <label>2</label>
    </ligand>
</feature>
<keyword evidence="10 13" id="KW-0408">Iron</keyword>
<evidence type="ECO:0000256" key="11">
    <source>
        <dbReference type="ARBA" id="ARBA00023098"/>
    </source>
</evidence>
<evidence type="ECO:0000256" key="12">
    <source>
        <dbReference type="ARBA" id="ARBA00023160"/>
    </source>
</evidence>
<feature type="binding site" evidence="13">
    <location>
        <position position="84"/>
    </location>
    <ligand>
        <name>Fe cation</name>
        <dbReference type="ChEBI" id="CHEBI:24875"/>
        <label>2</label>
    </ligand>
</feature>
<dbReference type="UniPathway" id="UPA00199"/>
<evidence type="ECO:0000256" key="4">
    <source>
        <dbReference type="ARBA" id="ARBA00011738"/>
    </source>
</evidence>
<evidence type="ECO:0000256" key="3">
    <source>
        <dbReference type="ARBA" id="ARBA00008749"/>
    </source>
</evidence>
<feature type="binding site" evidence="13">
    <location>
        <position position="155"/>
    </location>
    <ligand>
        <name>Fe cation</name>
        <dbReference type="ChEBI" id="CHEBI:24875"/>
        <label>1</label>
    </ligand>
</feature>
<keyword evidence="5" id="KW-0444">Lipid biosynthesis</keyword>
<evidence type="ECO:0000256" key="1">
    <source>
        <dbReference type="ARBA" id="ARBA00001954"/>
    </source>
</evidence>
<organism evidence="14">
    <name type="scientific">Spirodela intermedia</name>
    <name type="common">Intermediate duckweed</name>
    <dbReference type="NCBI Taxonomy" id="51605"/>
    <lineage>
        <taxon>Eukaryota</taxon>
        <taxon>Viridiplantae</taxon>
        <taxon>Streptophyta</taxon>
        <taxon>Embryophyta</taxon>
        <taxon>Tracheophyta</taxon>
        <taxon>Spermatophyta</taxon>
        <taxon>Magnoliopsida</taxon>
        <taxon>Liliopsida</taxon>
        <taxon>Araceae</taxon>
        <taxon>Lemnoideae</taxon>
        <taxon>Spirodela</taxon>
    </lineage>
</organism>
<keyword evidence="6 13" id="KW-0479">Metal-binding</keyword>
<protein>
    <submittedName>
        <fullName evidence="14">Uncharacterized protein</fullName>
    </submittedName>
</protein>
<reference evidence="14 15" key="1">
    <citation type="submission" date="2019-12" db="EMBL/GenBank/DDBJ databases">
        <authorList>
            <person name="Scholz U."/>
            <person name="Mascher M."/>
            <person name="Fiebig A."/>
        </authorList>
    </citation>
    <scope>NUCLEOTIDE SEQUENCE</scope>
</reference>
<evidence type="ECO:0000256" key="2">
    <source>
        <dbReference type="ARBA" id="ARBA00004872"/>
    </source>
</evidence>
<keyword evidence="7" id="KW-0276">Fatty acid metabolism</keyword>
<evidence type="ECO:0000256" key="9">
    <source>
        <dbReference type="ARBA" id="ARBA00023002"/>
    </source>
</evidence>
<dbReference type="InterPro" id="IPR005067">
    <property type="entry name" value="Fatty_acid_desaturase-2"/>
</dbReference>
<comment type="similarity">
    <text evidence="3">Belongs to the fatty acid desaturase type 2 family.</text>
</comment>